<dbReference type="EMBL" id="JAINUF010000003">
    <property type="protein sequence ID" value="KAJ8369662.1"/>
    <property type="molecule type" value="Genomic_DNA"/>
</dbReference>
<evidence type="ECO:0008006" key="3">
    <source>
        <dbReference type="Google" id="ProtNLM"/>
    </source>
</evidence>
<dbReference type="OrthoDB" id="8046937at2759"/>
<keyword evidence="2" id="KW-1185">Reference proteome</keyword>
<comment type="caution">
    <text evidence="1">The sequence shown here is derived from an EMBL/GenBank/DDBJ whole genome shotgun (WGS) entry which is preliminary data.</text>
</comment>
<accession>A0A9Q1J5Z9</accession>
<dbReference type="InterPro" id="IPR008042">
    <property type="entry name" value="Retrotrans_Pao"/>
</dbReference>
<evidence type="ECO:0000313" key="1">
    <source>
        <dbReference type="EMBL" id="KAJ8369662.1"/>
    </source>
</evidence>
<organism evidence="1 2">
    <name type="scientific">Synaphobranchus kaupii</name>
    <name type="common">Kaup's arrowtooth eel</name>
    <dbReference type="NCBI Taxonomy" id="118154"/>
    <lineage>
        <taxon>Eukaryota</taxon>
        <taxon>Metazoa</taxon>
        <taxon>Chordata</taxon>
        <taxon>Craniata</taxon>
        <taxon>Vertebrata</taxon>
        <taxon>Euteleostomi</taxon>
        <taxon>Actinopterygii</taxon>
        <taxon>Neopterygii</taxon>
        <taxon>Teleostei</taxon>
        <taxon>Anguilliformes</taxon>
        <taxon>Synaphobranchidae</taxon>
        <taxon>Synaphobranchus</taxon>
    </lineage>
</organism>
<sequence>MALGELHMERALGVQWCVASDEFQFHVVVKENPLTRRGVLSTVASVYNPLGFVAPFILLGKKILQQMCRDKLSWDDDLPDDLRPLWEFWLQDRQNLAGVKIKRCYIPSSFEVQHYELHHFSDASVSGYGECSYLRAVSASNEVHCSLVMGKSRVAPTKVTTIPRLELSAAVVAVRTSHMLKKELEVHCLQEIFWTDSKVVLGYINNEARRFHVYVANRVERIKQSTESAQWRKSYQVVKVGEIASSDPELKKAQVHDTQAREVRSLLDRLHKFSDWSRMVKAIARLKRRAREAKGLKPRSCEATSLEERREAELTIIKMVQQATLPQEMQGIQHHKETRIKDKVNKFHKLGPFLDDQGVLRVGGRLTHAALHPHVKHPAVLPRDSHVSALLVKHYHERVHHQGRGMTMNALRSHGIWILGCSKAVSSHIYKCTMCRKFRRCTEQQRMADLPEERMQTTPHLLWD</sequence>
<proteinExistence type="predicted"/>
<dbReference type="Proteomes" id="UP001152622">
    <property type="component" value="Chromosome 3"/>
</dbReference>
<dbReference type="Pfam" id="PF05380">
    <property type="entry name" value="Peptidase_A17"/>
    <property type="match status" value="1"/>
</dbReference>
<protein>
    <recommendedName>
        <fullName evidence="3">Integrase zinc-binding domain-containing protein</fullName>
    </recommendedName>
</protein>
<evidence type="ECO:0000313" key="2">
    <source>
        <dbReference type="Proteomes" id="UP001152622"/>
    </source>
</evidence>
<dbReference type="PANTHER" id="PTHR47331">
    <property type="entry name" value="PHD-TYPE DOMAIN-CONTAINING PROTEIN"/>
    <property type="match status" value="1"/>
</dbReference>
<name>A0A9Q1J5Z9_SYNKA</name>
<reference evidence="1" key="1">
    <citation type="journal article" date="2023" name="Science">
        <title>Genome structures resolve the early diversification of teleost fishes.</title>
        <authorList>
            <person name="Parey E."/>
            <person name="Louis A."/>
            <person name="Montfort J."/>
            <person name="Bouchez O."/>
            <person name="Roques C."/>
            <person name="Iampietro C."/>
            <person name="Lluch J."/>
            <person name="Castinel A."/>
            <person name="Donnadieu C."/>
            <person name="Desvignes T."/>
            <person name="Floi Bucao C."/>
            <person name="Jouanno E."/>
            <person name="Wen M."/>
            <person name="Mejri S."/>
            <person name="Dirks R."/>
            <person name="Jansen H."/>
            <person name="Henkel C."/>
            <person name="Chen W.J."/>
            <person name="Zahm M."/>
            <person name="Cabau C."/>
            <person name="Klopp C."/>
            <person name="Thompson A.W."/>
            <person name="Robinson-Rechavi M."/>
            <person name="Braasch I."/>
            <person name="Lecointre G."/>
            <person name="Bobe J."/>
            <person name="Postlethwait J.H."/>
            <person name="Berthelot C."/>
            <person name="Roest Crollius H."/>
            <person name="Guiguen Y."/>
        </authorList>
    </citation>
    <scope>NUCLEOTIDE SEQUENCE</scope>
    <source>
        <strain evidence="1">WJC10195</strain>
    </source>
</reference>
<dbReference type="AlphaFoldDB" id="A0A9Q1J5Z9"/>
<gene>
    <name evidence="1" type="ORF">SKAU_G00096900</name>
</gene>
<dbReference type="PANTHER" id="PTHR47331:SF5">
    <property type="entry name" value="RIBONUCLEASE H"/>
    <property type="match status" value="1"/>
</dbReference>